<feature type="region of interest" description="Disordered" evidence="1">
    <location>
        <begin position="1"/>
        <end position="249"/>
    </location>
</feature>
<dbReference type="AlphaFoldDB" id="F9WNL6"/>
<evidence type="ECO:0000313" key="2">
    <source>
        <dbReference type="EMBL" id="CCD19134.1"/>
    </source>
</evidence>
<organism evidence="2 3">
    <name type="scientific">Trypanosoma vivax (strain Y486)</name>
    <dbReference type="NCBI Taxonomy" id="1055687"/>
    <lineage>
        <taxon>Eukaryota</taxon>
        <taxon>Discoba</taxon>
        <taxon>Euglenozoa</taxon>
        <taxon>Kinetoplastea</taxon>
        <taxon>Metakinetoplastina</taxon>
        <taxon>Trypanosomatida</taxon>
        <taxon>Trypanosomatidae</taxon>
        <taxon>Trypanosoma</taxon>
        <taxon>Duttonella</taxon>
    </lineage>
</organism>
<sequence length="249" mass="28385">MGTRRNDGGGRRGRTKHQAQTRHAPLQHAAGTEKRRDKGRQALGLAKGKATRKASRQDKGPGQRARPNAKNARRKDTGTCSCVAQVGAWQTAGTQRHAERTGTEDKKDTAEQNGGKEKKGRQTQKHRETHADTAGQQVAKRKKGTDEKQQRTQSRKEKTHKEIQNIARNREKRGKVEKQARKPQQKHAQRRHLERRRQDKGRLKHNFCRCKKKGKQDETHNDNEARKVKVKRHAKKMSNKKQSKGAASH</sequence>
<evidence type="ECO:0000256" key="1">
    <source>
        <dbReference type="SAM" id="MobiDB-lite"/>
    </source>
</evidence>
<feature type="compositionally biased region" description="Basic residues" evidence="1">
    <location>
        <begin position="228"/>
        <end position="243"/>
    </location>
</feature>
<keyword evidence="3" id="KW-1185">Reference proteome</keyword>
<feature type="compositionally biased region" description="Basic residues" evidence="1">
    <location>
        <begin position="202"/>
        <end position="214"/>
    </location>
</feature>
<reference evidence="2 3" key="1">
    <citation type="journal article" date="2012" name="Proc. Natl. Acad. Sci. U.S.A.">
        <title>Antigenic diversity is generated by distinct evolutionary mechanisms in African trypanosome species.</title>
        <authorList>
            <person name="Jackson A.P."/>
            <person name="Berry A."/>
            <person name="Aslett M."/>
            <person name="Allison H.C."/>
            <person name="Burton P."/>
            <person name="Vavrova-Anderson J."/>
            <person name="Brown R."/>
            <person name="Browne H."/>
            <person name="Corton N."/>
            <person name="Hauser H."/>
            <person name="Gamble J."/>
            <person name="Gilderthorp R."/>
            <person name="Marcello L."/>
            <person name="McQuillan J."/>
            <person name="Otto T.D."/>
            <person name="Quail M.A."/>
            <person name="Sanders M.J."/>
            <person name="van Tonder A."/>
            <person name="Ginger M.L."/>
            <person name="Field M.C."/>
            <person name="Barry J.D."/>
            <person name="Hertz-Fowler C."/>
            <person name="Berriman M."/>
        </authorList>
    </citation>
    <scope>NUCLEOTIDE SEQUENCE</scope>
    <source>
        <strain evidence="2 3">Y486</strain>
    </source>
</reference>
<feature type="compositionally biased region" description="Basic and acidic residues" evidence="1">
    <location>
        <begin position="96"/>
        <end position="117"/>
    </location>
</feature>
<feature type="compositionally biased region" description="Basic residues" evidence="1">
    <location>
        <begin position="11"/>
        <end position="20"/>
    </location>
</feature>
<dbReference type="Proteomes" id="UP000009027">
    <property type="component" value="Unassembled WGS sequence"/>
</dbReference>
<accession>F9WNL6</accession>
<feature type="compositionally biased region" description="Basic and acidic residues" evidence="1">
    <location>
        <begin position="1"/>
        <end position="10"/>
    </location>
</feature>
<feature type="compositionally biased region" description="Basic and acidic residues" evidence="1">
    <location>
        <begin position="215"/>
        <end position="227"/>
    </location>
</feature>
<proteinExistence type="predicted"/>
<gene>
    <name evidence="2" type="ORF">TvY486_0018380</name>
</gene>
<feature type="compositionally biased region" description="Basic and acidic residues" evidence="1">
    <location>
        <begin position="31"/>
        <end position="40"/>
    </location>
</feature>
<feature type="compositionally biased region" description="Basic and acidic residues" evidence="1">
    <location>
        <begin position="144"/>
        <end position="163"/>
    </location>
</feature>
<evidence type="ECO:0000313" key="3">
    <source>
        <dbReference type="Proteomes" id="UP000009027"/>
    </source>
</evidence>
<protein>
    <submittedName>
        <fullName evidence="2">Uncharacterized protein</fullName>
    </submittedName>
</protein>
<dbReference type="VEuPathDB" id="TriTrypDB:TvY486_0018380"/>
<name>F9WNL6_TRYVY</name>
<feature type="compositionally biased region" description="Basic residues" evidence="1">
    <location>
        <begin position="181"/>
        <end position="195"/>
    </location>
</feature>
<dbReference type="EMBL" id="CAEX01002674">
    <property type="protein sequence ID" value="CCD19134.1"/>
    <property type="molecule type" value="Genomic_DNA"/>
</dbReference>